<protein>
    <recommendedName>
        <fullName evidence="2">ABM domain-containing protein</fullName>
    </recommendedName>
</protein>
<dbReference type="InterPro" id="IPR011008">
    <property type="entry name" value="Dimeric_a/b-barrel"/>
</dbReference>
<dbReference type="SUPFAM" id="SSF54909">
    <property type="entry name" value="Dimeric alpha+beta barrel"/>
    <property type="match status" value="1"/>
</dbReference>
<reference evidence="1" key="1">
    <citation type="submission" date="2018-05" db="EMBL/GenBank/DDBJ databases">
        <authorList>
            <person name="Lanie J.A."/>
            <person name="Ng W.-L."/>
            <person name="Kazmierczak K.M."/>
            <person name="Andrzejewski T.M."/>
            <person name="Davidsen T.M."/>
            <person name="Wayne K.J."/>
            <person name="Tettelin H."/>
            <person name="Glass J.I."/>
            <person name="Rusch D."/>
            <person name="Podicherti R."/>
            <person name="Tsui H.-C.T."/>
            <person name="Winkler M.E."/>
        </authorList>
    </citation>
    <scope>NUCLEOTIDE SEQUENCE</scope>
</reference>
<dbReference type="Pfam" id="PF08803">
    <property type="entry name" value="ydhR"/>
    <property type="match status" value="1"/>
</dbReference>
<evidence type="ECO:0008006" key="2">
    <source>
        <dbReference type="Google" id="ProtNLM"/>
    </source>
</evidence>
<gene>
    <name evidence="1" type="ORF">METZ01_LOCUS110380</name>
</gene>
<organism evidence="1">
    <name type="scientific">marine metagenome</name>
    <dbReference type="NCBI Taxonomy" id="408172"/>
    <lineage>
        <taxon>unclassified sequences</taxon>
        <taxon>metagenomes</taxon>
        <taxon>ecological metagenomes</taxon>
    </lineage>
</organism>
<dbReference type="InterPro" id="IPR014910">
    <property type="entry name" value="YdhR"/>
</dbReference>
<dbReference type="AlphaFoldDB" id="A0A381WYB8"/>
<sequence length="99" mass="11321">MVIQVVNFNLEGIGHQDYLGATIDVAPAFKELSGLISKVWLSDEANNLYGGVYTWENRQSMEDYLNSEFYDQVLESNPNFVNITYKVYDVLDEQTKITS</sequence>
<proteinExistence type="predicted"/>
<evidence type="ECO:0000313" key="1">
    <source>
        <dbReference type="EMBL" id="SVA57526.1"/>
    </source>
</evidence>
<dbReference type="Gene3D" id="3.30.70.100">
    <property type="match status" value="1"/>
</dbReference>
<accession>A0A381WYB8</accession>
<name>A0A381WYB8_9ZZZZ</name>
<dbReference type="EMBL" id="UINC01013288">
    <property type="protein sequence ID" value="SVA57526.1"/>
    <property type="molecule type" value="Genomic_DNA"/>
</dbReference>